<feature type="transmembrane region" description="Helical" evidence="7">
    <location>
        <begin position="340"/>
        <end position="358"/>
    </location>
</feature>
<dbReference type="InterPro" id="IPR004638">
    <property type="entry name" value="EmrB-like"/>
</dbReference>
<dbReference type="STRING" id="1379680.GCA_001612615_01721"/>
<feature type="transmembrane region" description="Helical" evidence="7">
    <location>
        <begin position="275"/>
        <end position="299"/>
    </location>
</feature>
<feature type="transmembrane region" description="Helical" evidence="7">
    <location>
        <begin position="54"/>
        <end position="73"/>
    </location>
</feature>
<keyword evidence="4 7" id="KW-0812">Transmembrane</keyword>
<feature type="transmembrane region" description="Helical" evidence="7">
    <location>
        <begin position="232"/>
        <end position="254"/>
    </location>
</feature>
<evidence type="ECO:0000313" key="10">
    <source>
        <dbReference type="Proteomes" id="UP000219565"/>
    </source>
</evidence>
<dbReference type="PROSITE" id="PS50850">
    <property type="entry name" value="MFS"/>
    <property type="match status" value="1"/>
</dbReference>
<dbReference type="Gene3D" id="1.20.1720.10">
    <property type="entry name" value="Multidrug resistance protein D"/>
    <property type="match status" value="1"/>
</dbReference>
<feature type="transmembrane region" description="Helical" evidence="7">
    <location>
        <begin position="85"/>
        <end position="103"/>
    </location>
</feature>
<dbReference type="PANTHER" id="PTHR42718:SF46">
    <property type="entry name" value="BLR6921 PROTEIN"/>
    <property type="match status" value="1"/>
</dbReference>
<reference evidence="9 10" key="1">
    <citation type="submission" date="2017-09" db="EMBL/GenBank/DDBJ databases">
        <authorList>
            <person name="Ehlers B."/>
            <person name="Leendertz F.H."/>
        </authorList>
    </citation>
    <scope>NUCLEOTIDE SEQUENCE [LARGE SCALE GENOMIC DNA]</scope>
    <source>
        <strain evidence="9 10">DSM 45537</strain>
    </source>
</reference>
<dbReference type="Gene3D" id="1.20.1250.20">
    <property type="entry name" value="MFS general substrate transporter like domains"/>
    <property type="match status" value="1"/>
</dbReference>
<feature type="transmembrane region" description="Helical" evidence="7">
    <location>
        <begin position="450"/>
        <end position="469"/>
    </location>
</feature>
<dbReference type="SUPFAM" id="SSF103473">
    <property type="entry name" value="MFS general substrate transporter"/>
    <property type="match status" value="1"/>
</dbReference>
<keyword evidence="6 7" id="KW-0472">Membrane</keyword>
<proteinExistence type="predicted"/>
<evidence type="ECO:0000259" key="8">
    <source>
        <dbReference type="PROSITE" id="PS50850"/>
    </source>
</evidence>
<gene>
    <name evidence="9" type="ORF">SAMN04244553_5482</name>
</gene>
<feature type="transmembrane region" description="Helical" evidence="7">
    <location>
        <begin position="143"/>
        <end position="162"/>
    </location>
</feature>
<evidence type="ECO:0000256" key="5">
    <source>
        <dbReference type="ARBA" id="ARBA00022989"/>
    </source>
</evidence>
<keyword evidence="3" id="KW-1003">Cell membrane</keyword>
<comment type="subcellular location">
    <subcellularLocation>
        <location evidence="1">Cell membrane</location>
        <topology evidence="1">Multi-pass membrane protein</topology>
    </subcellularLocation>
</comment>
<dbReference type="InterPro" id="IPR005829">
    <property type="entry name" value="Sugar_transporter_CS"/>
</dbReference>
<keyword evidence="2" id="KW-0813">Transport</keyword>
<dbReference type="InterPro" id="IPR036259">
    <property type="entry name" value="MFS_trans_sf"/>
</dbReference>
<feature type="transmembrane region" description="Helical" evidence="7">
    <location>
        <begin position="311"/>
        <end position="333"/>
    </location>
</feature>
<evidence type="ECO:0000256" key="1">
    <source>
        <dbReference type="ARBA" id="ARBA00004651"/>
    </source>
</evidence>
<accession>A0A285LU92</accession>
<feature type="transmembrane region" description="Helical" evidence="7">
    <location>
        <begin position="174"/>
        <end position="194"/>
    </location>
</feature>
<protein>
    <submittedName>
        <fullName evidence="9">Drug resistance transporter, EmrB/QacA subfamily</fullName>
    </submittedName>
</protein>
<dbReference type="InterPro" id="IPR020846">
    <property type="entry name" value="MFS_dom"/>
</dbReference>
<keyword evidence="10" id="KW-1185">Reference proteome</keyword>
<dbReference type="Pfam" id="PF07690">
    <property type="entry name" value="MFS_1"/>
    <property type="match status" value="1"/>
</dbReference>
<dbReference type="Proteomes" id="UP000219565">
    <property type="component" value="Unassembled WGS sequence"/>
</dbReference>
<evidence type="ECO:0000256" key="6">
    <source>
        <dbReference type="ARBA" id="ARBA00023136"/>
    </source>
</evidence>
<feature type="transmembrane region" description="Helical" evidence="7">
    <location>
        <begin position="109"/>
        <end position="131"/>
    </location>
</feature>
<dbReference type="GO" id="GO:0022857">
    <property type="term" value="F:transmembrane transporter activity"/>
    <property type="evidence" value="ECO:0007669"/>
    <property type="project" value="InterPro"/>
</dbReference>
<dbReference type="InterPro" id="IPR011701">
    <property type="entry name" value="MFS"/>
</dbReference>
<dbReference type="PANTHER" id="PTHR42718">
    <property type="entry name" value="MAJOR FACILITATOR SUPERFAMILY MULTIDRUG TRANSPORTER MFSC"/>
    <property type="match status" value="1"/>
</dbReference>
<dbReference type="AlphaFoldDB" id="A0A285LU92"/>
<sequence length="489" mass="49813">MRSPTESPSYLATRRGKLTLALLCTVAFLDFVDGSIVNVALPTIQRELGMDVATLQWVTSGYLLTYGGLMLLGGRLADLLGRRRVLVAGTLLIAVASAVGGLADDSGLLIGARLAQGVGAALMLPAALSILTTTFREGSDRTTALSVWGGAAGLASAAGVFLGGVLAEGPGWRWVFYVNTPVCLLVLAAIPALVPNDRRNEIRGGFDLFGTALGTGGLMLLVYGLVKAPEHGWGDATTLALLGGAAALLIAFVVNEHRSADPLVPLSIFRIRGLAAANLTHLIVAAGMLAMFFFVTLYMQSVLGYGEFTAGVAYLPVSLTIGVAAGLSAKLFARVGTRPVIVGGAAITGLGIVWLSFIPTDGSYLAHLLPGMLVMSIGAGAVFVANTTAANAGVPAEQAGLAAALLNTAQQIGGALGIAVLTAIATSRTTAQLAAGEPHLDAMTDGFQRALLVGGLIAIAGAIIGLWTADSRGENDADAADDQPKVFAA</sequence>
<dbReference type="CDD" id="cd17321">
    <property type="entry name" value="MFS_MMR_MDR_like"/>
    <property type="match status" value="1"/>
</dbReference>
<feature type="domain" description="Major facilitator superfamily (MFS) profile" evidence="8">
    <location>
        <begin position="19"/>
        <end position="473"/>
    </location>
</feature>
<keyword evidence="5 7" id="KW-1133">Transmembrane helix</keyword>
<dbReference type="NCBIfam" id="TIGR00711">
    <property type="entry name" value="efflux_EmrB"/>
    <property type="match status" value="1"/>
</dbReference>
<organism evidence="9 10">
    <name type="scientific">Nocardia amikacinitolerans</name>
    <dbReference type="NCBI Taxonomy" id="756689"/>
    <lineage>
        <taxon>Bacteria</taxon>
        <taxon>Bacillati</taxon>
        <taxon>Actinomycetota</taxon>
        <taxon>Actinomycetes</taxon>
        <taxon>Mycobacteriales</taxon>
        <taxon>Nocardiaceae</taxon>
        <taxon>Nocardia</taxon>
    </lineage>
</organism>
<evidence type="ECO:0000256" key="2">
    <source>
        <dbReference type="ARBA" id="ARBA00022448"/>
    </source>
</evidence>
<evidence type="ECO:0000256" key="4">
    <source>
        <dbReference type="ARBA" id="ARBA00022692"/>
    </source>
</evidence>
<dbReference type="EMBL" id="OBEG01000006">
    <property type="protein sequence ID" value="SNY88504.1"/>
    <property type="molecule type" value="Genomic_DNA"/>
</dbReference>
<evidence type="ECO:0000256" key="7">
    <source>
        <dbReference type="SAM" id="Phobius"/>
    </source>
</evidence>
<feature type="transmembrane region" description="Helical" evidence="7">
    <location>
        <begin position="206"/>
        <end position="226"/>
    </location>
</feature>
<feature type="transmembrane region" description="Helical" evidence="7">
    <location>
        <begin position="364"/>
        <end position="385"/>
    </location>
</feature>
<evidence type="ECO:0000313" key="9">
    <source>
        <dbReference type="EMBL" id="SNY88504.1"/>
    </source>
</evidence>
<name>A0A285LU92_9NOCA</name>
<dbReference type="RefSeq" id="WP_245910438.1">
    <property type="nucleotide sequence ID" value="NZ_OBEG01000006.1"/>
</dbReference>
<evidence type="ECO:0000256" key="3">
    <source>
        <dbReference type="ARBA" id="ARBA00022475"/>
    </source>
</evidence>
<dbReference type="PROSITE" id="PS00216">
    <property type="entry name" value="SUGAR_TRANSPORT_1"/>
    <property type="match status" value="1"/>
</dbReference>
<dbReference type="GO" id="GO:0005886">
    <property type="term" value="C:plasma membrane"/>
    <property type="evidence" value="ECO:0007669"/>
    <property type="project" value="UniProtKB-SubCell"/>
</dbReference>